<gene>
    <name evidence="3" type="ORF">EDC52_104239</name>
</gene>
<dbReference type="InterPro" id="IPR002491">
    <property type="entry name" value="ABC_transptr_periplasmic_BD"/>
</dbReference>
<dbReference type="PANTHER" id="PTHR30535">
    <property type="entry name" value="VITAMIN B12-BINDING PROTEIN"/>
    <property type="match status" value="1"/>
</dbReference>
<evidence type="ECO:0000313" key="3">
    <source>
        <dbReference type="EMBL" id="TCV96799.1"/>
    </source>
</evidence>
<dbReference type="RefSeq" id="WP_131865368.1">
    <property type="nucleotide sequence ID" value="NZ_SMCR01000004.1"/>
</dbReference>
<dbReference type="PROSITE" id="PS50983">
    <property type="entry name" value="FE_B12_PBP"/>
    <property type="match status" value="1"/>
</dbReference>
<proteinExistence type="predicted"/>
<name>A0A4V2W4Q2_9GAMM</name>
<dbReference type="Gene3D" id="3.40.50.1980">
    <property type="entry name" value="Nitrogenase molybdenum iron protein domain"/>
    <property type="match status" value="2"/>
</dbReference>
<dbReference type="Pfam" id="PF01497">
    <property type="entry name" value="Peripla_BP_2"/>
    <property type="match status" value="1"/>
</dbReference>
<dbReference type="EMBL" id="SMCR01000004">
    <property type="protein sequence ID" value="TCV96799.1"/>
    <property type="molecule type" value="Genomic_DNA"/>
</dbReference>
<comment type="caution">
    <text evidence="3">The sequence shown here is derived from an EMBL/GenBank/DDBJ whole genome shotgun (WGS) entry which is preliminary data.</text>
</comment>
<evidence type="ECO:0000256" key="1">
    <source>
        <dbReference type="SAM" id="SignalP"/>
    </source>
</evidence>
<evidence type="ECO:0000259" key="2">
    <source>
        <dbReference type="PROSITE" id="PS50983"/>
    </source>
</evidence>
<accession>A0A4V2W4Q2</accession>
<keyword evidence="1" id="KW-0732">Signal</keyword>
<dbReference type="SUPFAM" id="SSF53807">
    <property type="entry name" value="Helical backbone' metal receptor"/>
    <property type="match status" value="1"/>
</dbReference>
<organism evidence="3 4">
    <name type="scientific">Biostraticola tofi</name>
    <dbReference type="NCBI Taxonomy" id="466109"/>
    <lineage>
        <taxon>Bacteria</taxon>
        <taxon>Pseudomonadati</taxon>
        <taxon>Pseudomonadota</taxon>
        <taxon>Gammaproteobacteria</taxon>
        <taxon>Enterobacterales</taxon>
        <taxon>Bruguierivoracaceae</taxon>
        <taxon>Biostraticola</taxon>
    </lineage>
</organism>
<dbReference type="PANTHER" id="PTHR30535:SF7">
    <property type="entry name" value="IRON(III) DICITRATE-BINDING PROTEIN"/>
    <property type="match status" value="1"/>
</dbReference>
<sequence>MIRALALSTVMLAASAASLASPLTLANCGQQWRFEHVPERAIVYSHSALENMLALGLASSIISVVGYSKQQDSTPAPWMDTASLKARFDRSPWSGEAVLAARPDFIYSGSFYWFNSPETPSRQRLQRWGIATWLSESLCDGLQTDSKNSLTFADIFAEVRTIGRIYHVQSRAEQVIRALRQQIDGQIAQAREFPRRRLVWWYTGTDTPYVAGGHGAPSLLTQAIGSENVFADSPALWPTMSWEVIAERDPDIIVIGDLHRGGPGDSAADKIAFLERHPLTAGMTAVKNRRYIILSGYDMDPSVRSIPALKRLVEQMQSIINKED</sequence>
<feature type="signal peptide" evidence="1">
    <location>
        <begin position="1"/>
        <end position="19"/>
    </location>
</feature>
<dbReference type="Proteomes" id="UP000295719">
    <property type="component" value="Unassembled WGS sequence"/>
</dbReference>
<dbReference type="AlphaFoldDB" id="A0A4V2W4Q2"/>
<dbReference type="OrthoDB" id="9797850at2"/>
<feature type="chain" id="PRO_5020833625" evidence="1">
    <location>
        <begin position="20"/>
        <end position="324"/>
    </location>
</feature>
<protein>
    <submittedName>
        <fullName evidence="3">Iron complex transport system substrate-binding protein</fullName>
    </submittedName>
</protein>
<reference evidence="3 4" key="1">
    <citation type="submission" date="2019-03" db="EMBL/GenBank/DDBJ databases">
        <title>Genomic Encyclopedia of Type Strains, Phase IV (KMG-IV): sequencing the most valuable type-strain genomes for metagenomic binning, comparative biology and taxonomic classification.</title>
        <authorList>
            <person name="Goeker M."/>
        </authorList>
    </citation>
    <scope>NUCLEOTIDE SEQUENCE [LARGE SCALE GENOMIC DNA]</scope>
    <source>
        <strain evidence="3 4">DSM 19580</strain>
    </source>
</reference>
<feature type="domain" description="Fe/B12 periplasmic-binding" evidence="2">
    <location>
        <begin position="40"/>
        <end position="324"/>
    </location>
</feature>
<dbReference type="InterPro" id="IPR050902">
    <property type="entry name" value="ABC_Transporter_SBP"/>
</dbReference>
<evidence type="ECO:0000313" key="4">
    <source>
        <dbReference type="Proteomes" id="UP000295719"/>
    </source>
</evidence>
<keyword evidence="4" id="KW-1185">Reference proteome</keyword>